<feature type="region of interest" description="Disordered" evidence="11">
    <location>
        <begin position="496"/>
        <end position="559"/>
    </location>
</feature>
<keyword evidence="8 10" id="KW-0694">RNA-binding</keyword>
<protein>
    <recommendedName>
        <fullName evidence="12">SAM-dependent MTase RsmB/NOP-type domain-containing protein</fullName>
    </recommendedName>
</protein>
<organism evidence="13 14">
    <name type="scientific">Panicum virgatum</name>
    <name type="common">Blackwell switchgrass</name>
    <dbReference type="NCBI Taxonomy" id="38727"/>
    <lineage>
        <taxon>Eukaryota</taxon>
        <taxon>Viridiplantae</taxon>
        <taxon>Streptophyta</taxon>
        <taxon>Embryophyta</taxon>
        <taxon>Tracheophyta</taxon>
        <taxon>Spermatophyta</taxon>
        <taxon>Magnoliopsida</taxon>
        <taxon>Liliopsida</taxon>
        <taxon>Poales</taxon>
        <taxon>Poaceae</taxon>
        <taxon>PACMAD clade</taxon>
        <taxon>Panicoideae</taxon>
        <taxon>Panicodae</taxon>
        <taxon>Paniceae</taxon>
        <taxon>Panicinae</taxon>
        <taxon>Panicum</taxon>
        <taxon>Panicum sect. Hiantes</taxon>
    </lineage>
</organism>
<evidence type="ECO:0000256" key="5">
    <source>
        <dbReference type="ARBA" id="ARBA00022679"/>
    </source>
</evidence>
<dbReference type="PRINTS" id="PR02008">
    <property type="entry name" value="RCMTFAMILY"/>
</dbReference>
<evidence type="ECO:0000256" key="8">
    <source>
        <dbReference type="ARBA" id="ARBA00022884"/>
    </source>
</evidence>
<feature type="region of interest" description="Disordered" evidence="11">
    <location>
        <begin position="399"/>
        <end position="434"/>
    </location>
</feature>
<feature type="binding site" evidence="10">
    <location>
        <begin position="161"/>
        <end position="167"/>
    </location>
    <ligand>
        <name>S-adenosyl-L-methionine</name>
        <dbReference type="ChEBI" id="CHEBI:59789"/>
    </ligand>
</feature>
<feature type="binding site" evidence="10">
    <location>
        <position position="254"/>
    </location>
    <ligand>
        <name>S-adenosyl-L-methionine</name>
        <dbReference type="ChEBI" id="CHEBI:59789"/>
    </ligand>
</feature>
<keyword evidence="14" id="KW-1185">Reference proteome</keyword>
<evidence type="ECO:0000313" key="13">
    <source>
        <dbReference type="EMBL" id="KAG2635619.1"/>
    </source>
</evidence>
<feature type="active site" description="Nucleophile" evidence="10">
    <location>
        <position position="307"/>
    </location>
</feature>
<evidence type="ECO:0000256" key="2">
    <source>
        <dbReference type="ARBA" id="ARBA00007494"/>
    </source>
</evidence>
<dbReference type="Proteomes" id="UP000823388">
    <property type="component" value="Chromosome 2N"/>
</dbReference>
<dbReference type="InterPro" id="IPR057286">
    <property type="entry name" value="PUA_NSUN2"/>
</dbReference>
<dbReference type="PRINTS" id="PR02011">
    <property type="entry name" value="RCMTNCL1"/>
</dbReference>
<feature type="compositionally biased region" description="Polar residues" evidence="11">
    <location>
        <begin position="523"/>
        <end position="537"/>
    </location>
</feature>
<dbReference type="InterPro" id="IPR001678">
    <property type="entry name" value="MeTrfase_RsmB-F_NOP2_dom"/>
</dbReference>
<feature type="region of interest" description="Disordered" evidence="11">
    <location>
        <begin position="794"/>
        <end position="831"/>
    </location>
</feature>
<comment type="caution">
    <text evidence="13">The sequence shown here is derived from an EMBL/GenBank/DDBJ whole genome shotgun (WGS) entry which is preliminary data.</text>
</comment>
<evidence type="ECO:0000256" key="6">
    <source>
        <dbReference type="ARBA" id="ARBA00022691"/>
    </source>
</evidence>
<evidence type="ECO:0000256" key="4">
    <source>
        <dbReference type="ARBA" id="ARBA00022603"/>
    </source>
</evidence>
<dbReference type="Pfam" id="PF25378">
    <property type="entry name" value="PUA_NSUN2"/>
    <property type="match status" value="1"/>
</dbReference>
<feature type="compositionally biased region" description="Basic and acidic residues" evidence="11">
    <location>
        <begin position="546"/>
        <end position="559"/>
    </location>
</feature>
<name>A0A8T0VVZ6_PANVG</name>
<keyword evidence="4 10" id="KW-0489">Methyltransferase</keyword>
<evidence type="ECO:0000256" key="10">
    <source>
        <dbReference type="PROSITE-ProRule" id="PRU01023"/>
    </source>
</evidence>
<keyword evidence="5 10" id="KW-0808">Transferase</keyword>
<feature type="compositionally biased region" description="Basic residues" evidence="11">
    <location>
        <begin position="1"/>
        <end position="16"/>
    </location>
</feature>
<dbReference type="GO" id="GO:0016428">
    <property type="term" value="F:tRNA (cytidine-5-)-methyltransferase activity"/>
    <property type="evidence" value="ECO:0007669"/>
    <property type="project" value="InterPro"/>
</dbReference>
<dbReference type="InterPro" id="IPR049560">
    <property type="entry name" value="MeTrfase_RsmB-F_NOP2_cat"/>
</dbReference>
<proteinExistence type="inferred from homology"/>
<accession>A0A8T0VVZ6</accession>
<feature type="region of interest" description="Disordered" evidence="11">
    <location>
        <begin position="1"/>
        <end position="49"/>
    </location>
</feature>
<feature type="domain" description="SAM-dependent MTase RsmB/NOP-type" evidence="12">
    <location>
        <begin position="73"/>
        <end position="485"/>
    </location>
</feature>
<dbReference type="InterPro" id="IPR029063">
    <property type="entry name" value="SAM-dependent_MTases_sf"/>
</dbReference>
<dbReference type="GO" id="GO:0000049">
    <property type="term" value="F:tRNA binding"/>
    <property type="evidence" value="ECO:0007669"/>
    <property type="project" value="UniProtKB-KW"/>
</dbReference>
<dbReference type="InterPro" id="IPR057285">
    <property type="entry name" value="Pre-PUA_NSUN2"/>
</dbReference>
<feature type="compositionally biased region" description="Acidic residues" evidence="11">
    <location>
        <begin position="805"/>
        <end position="816"/>
    </location>
</feature>
<keyword evidence="3" id="KW-0820">tRNA-binding</keyword>
<feature type="compositionally biased region" description="Basic and acidic residues" evidence="11">
    <location>
        <begin position="503"/>
        <end position="522"/>
    </location>
</feature>
<dbReference type="InterPro" id="IPR023267">
    <property type="entry name" value="RCMT"/>
</dbReference>
<comment type="caution">
    <text evidence="10">Lacks conserved residue(s) required for the propagation of feature annotation.</text>
</comment>
<comment type="similarity">
    <text evidence="2 10">Belongs to the class I-like SAM-binding methyltransferase superfamily. RsmB/NOP family.</text>
</comment>
<dbReference type="Gene3D" id="3.40.50.150">
    <property type="entry name" value="Vaccinia Virus protein VP39"/>
    <property type="match status" value="1"/>
</dbReference>
<evidence type="ECO:0000256" key="9">
    <source>
        <dbReference type="ARBA" id="ARBA00023242"/>
    </source>
</evidence>
<dbReference type="Pfam" id="PF25376">
    <property type="entry name" value="Pre-PUA_NSUN2"/>
    <property type="match status" value="1"/>
</dbReference>
<dbReference type="PANTHER" id="PTHR22808">
    <property type="entry name" value="NCL1 YEAST -RELATED NOL1/NOP2/FMU SUN DOMAIN-CONTAINING"/>
    <property type="match status" value="1"/>
</dbReference>
<dbReference type="EMBL" id="CM029040">
    <property type="protein sequence ID" value="KAG2635619.1"/>
    <property type="molecule type" value="Genomic_DNA"/>
</dbReference>
<dbReference type="PANTHER" id="PTHR22808:SF1">
    <property type="entry name" value="RNA CYTOSINE-C(5)-METHYLTRANSFERASE NSUN2-RELATED"/>
    <property type="match status" value="1"/>
</dbReference>
<dbReference type="InterPro" id="IPR018314">
    <property type="entry name" value="RsmB/NOL1/NOP2-like_CS"/>
</dbReference>
<comment type="subcellular location">
    <subcellularLocation>
        <location evidence="1">Nucleus</location>
    </subcellularLocation>
</comment>
<dbReference type="GO" id="GO:0030488">
    <property type="term" value="P:tRNA methylation"/>
    <property type="evidence" value="ECO:0007669"/>
    <property type="project" value="UniProtKB-ARBA"/>
</dbReference>
<evidence type="ECO:0000313" key="14">
    <source>
        <dbReference type="Proteomes" id="UP000823388"/>
    </source>
</evidence>
<evidence type="ECO:0000256" key="3">
    <source>
        <dbReference type="ARBA" id="ARBA00022555"/>
    </source>
</evidence>
<keyword evidence="7" id="KW-0819">tRNA processing</keyword>
<dbReference type="SUPFAM" id="SSF53335">
    <property type="entry name" value="S-adenosyl-L-methionine-dependent methyltransferases"/>
    <property type="match status" value="1"/>
</dbReference>
<evidence type="ECO:0000259" key="12">
    <source>
        <dbReference type="PROSITE" id="PS51686"/>
    </source>
</evidence>
<keyword evidence="9" id="KW-0539">Nucleus</keyword>
<sequence length="831" mass="93362">MGGGRKRGRTQRRHFKQGRENVWKHNPQRPPAGEGGEGREGNPSWQPFATENPAFEEYYKEQQIIPEEEWDDFMSMLRKPLPSTFRINASCQFFQDICSQLENDFRKSLETELRRNQALESFHEFLKRENEVGNITRQEAVSMVPPLFLNVQPDHHILDMCAAPGSKTFQLLEMIHQSTKPALLPSALVVANDVDVQRCNLLIHQTKRMCTANLIVTNHEAQNFPGCNLAKFCSETCMDEAKLQRLEFDRVLCDVPCSGDGTVRKAPDMWRKWNAGMGNGLHRLQVEIAMRGMGLLKVGGRMVYSTCSMNPVENEAVVAEILRRCGDSVELLDISSELPELVCRPGLSTWKVRDRGSWFGVHEDIPRYRKSVISPSMFPSGKGSQDVEVNTDVVDADMKDSTDMGEEGEQERNTAIDDSNNGDSAKTEEKTEVDCESGEALTRYKKLNFTSTRTEHSDYPLHRCMRIVPHDQNSGAFFIAVLRKHSPLNEIQVVDGVKSEQSISKDKTGKLEEDLGSDKVSSEENIVPQQVVDNTNAVDGEQNGDMDSKSSKDKSSEDAKVIVKETEKAQAGTRDRRQQNQGRWRGVDPVIFFKDEVTIKSIVSFYGIKDSFPLEGHLVTRNPDTSHVKRIYYVSKSVQDVLELNIKVGERLKITSLGLKIFERQSSKEGSPCTFRLSSEGLPLLLPYITKQILYASAIDFQHLLQYRTIKFPDFVDAKFGEEASALLPGCCVVVLREGHQDIGSIATDPSAIAIVCWKGKTNLCVMLSPLDGEELLERISLRFGLKFPKLDKEKPNQEVTGSDEQPDCATEADDQPESKASDMEIPDAEA</sequence>
<dbReference type="AlphaFoldDB" id="A0A8T0VVZ6"/>
<gene>
    <name evidence="13" type="ORF">PVAP13_2NG400100</name>
</gene>
<keyword evidence="6 10" id="KW-0949">S-adenosyl-L-methionine</keyword>
<evidence type="ECO:0000256" key="11">
    <source>
        <dbReference type="SAM" id="MobiDB-lite"/>
    </source>
</evidence>
<dbReference type="PROSITE" id="PS01153">
    <property type="entry name" value="NOL1_NOP2_SUN"/>
    <property type="match status" value="1"/>
</dbReference>
<reference evidence="13" key="1">
    <citation type="submission" date="2020-05" db="EMBL/GenBank/DDBJ databases">
        <title>WGS assembly of Panicum virgatum.</title>
        <authorList>
            <person name="Lovell J.T."/>
            <person name="Jenkins J."/>
            <person name="Shu S."/>
            <person name="Juenger T.E."/>
            <person name="Schmutz J."/>
        </authorList>
    </citation>
    <scope>NUCLEOTIDE SEQUENCE</scope>
    <source>
        <strain evidence="13">AP13</strain>
    </source>
</reference>
<dbReference type="Pfam" id="PF01189">
    <property type="entry name" value="Methyltr_RsmB-F"/>
    <property type="match status" value="1"/>
</dbReference>
<feature type="binding site" evidence="10">
    <location>
        <position position="193"/>
    </location>
    <ligand>
        <name>S-adenosyl-L-methionine</name>
        <dbReference type="ChEBI" id="CHEBI:59789"/>
    </ligand>
</feature>
<dbReference type="InterPro" id="IPR023270">
    <property type="entry name" value="RCMT_NCL1"/>
</dbReference>
<dbReference type="GO" id="GO:0005634">
    <property type="term" value="C:nucleus"/>
    <property type="evidence" value="ECO:0007669"/>
    <property type="project" value="UniProtKB-SubCell"/>
</dbReference>
<evidence type="ECO:0000256" key="1">
    <source>
        <dbReference type="ARBA" id="ARBA00004123"/>
    </source>
</evidence>
<evidence type="ECO:0000256" key="7">
    <source>
        <dbReference type="ARBA" id="ARBA00022694"/>
    </source>
</evidence>
<dbReference type="PROSITE" id="PS51686">
    <property type="entry name" value="SAM_MT_RSMB_NOP"/>
    <property type="match status" value="1"/>
</dbReference>